<proteinExistence type="predicted"/>
<evidence type="ECO:0008006" key="4">
    <source>
        <dbReference type="Google" id="ProtNLM"/>
    </source>
</evidence>
<keyword evidence="1" id="KW-1133">Transmembrane helix</keyword>
<feature type="transmembrane region" description="Helical" evidence="1">
    <location>
        <begin position="13"/>
        <end position="33"/>
    </location>
</feature>
<evidence type="ECO:0000313" key="2">
    <source>
        <dbReference type="EMBL" id="PNV76787.1"/>
    </source>
</evidence>
<dbReference type="EMBL" id="MCRM02000001">
    <property type="protein sequence ID" value="PNV76787.1"/>
    <property type="molecule type" value="Genomic_DNA"/>
</dbReference>
<reference evidence="2" key="1">
    <citation type="submission" date="2018-01" db="EMBL/GenBank/DDBJ databases">
        <title>Genomic characterization of Leptospira inadai serogroup Lyme isolated from captured rat in Brazil and comparative analysis with human reference strain.</title>
        <authorList>
            <person name="Moreno L.Z."/>
            <person name="Loureiro A.P."/>
            <person name="Miraglia F."/>
            <person name="Kremer F.S."/>
            <person name="Eslabao M.R."/>
            <person name="Dellagostin O.A."/>
            <person name="Lilenbaum W."/>
            <person name="Moreno A.M."/>
        </authorList>
    </citation>
    <scope>NUCLEOTIDE SEQUENCE [LARGE SCALE GENOMIC DNA]</scope>
    <source>
        <strain evidence="2">M34/99</strain>
    </source>
</reference>
<organism evidence="2 3">
    <name type="scientific">Leptospira inadai serovar Lyme</name>
    <dbReference type="NCBI Taxonomy" id="293084"/>
    <lineage>
        <taxon>Bacteria</taxon>
        <taxon>Pseudomonadati</taxon>
        <taxon>Spirochaetota</taxon>
        <taxon>Spirochaetia</taxon>
        <taxon>Leptospirales</taxon>
        <taxon>Leptospiraceae</taxon>
        <taxon>Leptospira</taxon>
    </lineage>
</organism>
<evidence type="ECO:0000256" key="1">
    <source>
        <dbReference type="SAM" id="Phobius"/>
    </source>
</evidence>
<accession>A0ABX4YP83</accession>
<gene>
    <name evidence="2" type="ORF">BES34_000400</name>
</gene>
<sequence>MVFGLETEHAYDYVFLSTLYVNLYLFFPNFFFLESEKPPNKLYYISMERSKSEFSKPEMTPIQTMNFIFRKRALLILFGLFCIILSIVWFANNAFFFAPTPGKRTLTRAIAFSQAEKSGRKGVLFLAQAPNCLGCKEASTSLQTLQSFGWEFLEIDSESPDYEQLLSDDRFADKLTSLQKRKPVWGAWNLGEELIYLGEGSPTEELLDTLKGWGNTVNGEEPKRE</sequence>
<keyword evidence="1" id="KW-0472">Membrane</keyword>
<feature type="transmembrane region" description="Helical" evidence="1">
    <location>
        <begin position="73"/>
        <end position="91"/>
    </location>
</feature>
<keyword evidence="3" id="KW-1185">Reference proteome</keyword>
<comment type="caution">
    <text evidence="2">The sequence shown here is derived from an EMBL/GenBank/DDBJ whole genome shotgun (WGS) entry which is preliminary data.</text>
</comment>
<name>A0ABX4YP83_9LEPT</name>
<dbReference type="Proteomes" id="UP000094669">
    <property type="component" value="Unassembled WGS sequence"/>
</dbReference>
<evidence type="ECO:0000313" key="3">
    <source>
        <dbReference type="Proteomes" id="UP000094669"/>
    </source>
</evidence>
<keyword evidence="1" id="KW-0812">Transmembrane</keyword>
<protein>
    <recommendedName>
        <fullName evidence="4">Glutaredoxin domain-containing protein</fullName>
    </recommendedName>
</protein>